<dbReference type="InterPro" id="IPR027417">
    <property type="entry name" value="P-loop_NTPase"/>
</dbReference>
<evidence type="ECO:0000256" key="4">
    <source>
        <dbReference type="ARBA" id="ARBA00022519"/>
    </source>
</evidence>
<evidence type="ECO:0000256" key="15">
    <source>
        <dbReference type="SAM" id="Phobius"/>
    </source>
</evidence>
<dbReference type="InterPro" id="IPR003856">
    <property type="entry name" value="LPS_length_determ_N"/>
</dbReference>
<keyword evidence="10 15" id="KW-1133">Transmembrane helix</keyword>
<feature type="domain" description="Polysaccharide chain length determinant N-terminal" evidence="16">
    <location>
        <begin position="21"/>
        <end position="115"/>
    </location>
</feature>
<feature type="domain" description="Tyrosine-protein kinase G-rich" evidence="18">
    <location>
        <begin position="397"/>
        <end position="476"/>
    </location>
</feature>
<dbReference type="EC" id="2.7.10.2" evidence="19"/>
<evidence type="ECO:0000256" key="9">
    <source>
        <dbReference type="ARBA" id="ARBA00022840"/>
    </source>
</evidence>
<dbReference type="Pfam" id="PF13807">
    <property type="entry name" value="GNVR"/>
    <property type="match status" value="1"/>
</dbReference>
<evidence type="ECO:0000256" key="6">
    <source>
        <dbReference type="ARBA" id="ARBA00022692"/>
    </source>
</evidence>
<dbReference type="InterPro" id="IPR032807">
    <property type="entry name" value="GNVR"/>
</dbReference>
<evidence type="ECO:0000256" key="12">
    <source>
        <dbReference type="ARBA" id="ARBA00023137"/>
    </source>
</evidence>
<dbReference type="GO" id="GO:0042802">
    <property type="term" value="F:identical protein binding"/>
    <property type="evidence" value="ECO:0007669"/>
    <property type="project" value="UniProtKB-ARBA"/>
</dbReference>
<organism evidence="19 20">
    <name type="scientific">Solimonas marina</name>
    <dbReference type="NCBI Taxonomy" id="2714601"/>
    <lineage>
        <taxon>Bacteria</taxon>
        <taxon>Pseudomonadati</taxon>
        <taxon>Pseudomonadota</taxon>
        <taxon>Gammaproteobacteria</taxon>
        <taxon>Nevskiales</taxon>
        <taxon>Nevskiaceae</taxon>
        <taxon>Solimonas</taxon>
    </lineage>
</organism>
<dbReference type="Gene3D" id="3.40.50.300">
    <property type="entry name" value="P-loop containing nucleotide triphosphate hydrolases"/>
    <property type="match status" value="1"/>
</dbReference>
<evidence type="ECO:0000256" key="2">
    <source>
        <dbReference type="ARBA" id="ARBA00008883"/>
    </source>
</evidence>
<dbReference type="FunFam" id="3.40.50.300:FF:000527">
    <property type="entry name" value="Tyrosine-protein kinase etk"/>
    <property type="match status" value="1"/>
</dbReference>
<dbReference type="Proteomes" id="UP000653472">
    <property type="component" value="Unassembled WGS sequence"/>
</dbReference>
<accession>A0A969WAF8</accession>
<evidence type="ECO:0000313" key="19">
    <source>
        <dbReference type="EMBL" id="NKF21886.1"/>
    </source>
</evidence>
<evidence type="ECO:0000256" key="3">
    <source>
        <dbReference type="ARBA" id="ARBA00022475"/>
    </source>
</evidence>
<evidence type="ECO:0000256" key="7">
    <source>
        <dbReference type="ARBA" id="ARBA00022741"/>
    </source>
</evidence>
<evidence type="ECO:0000256" key="13">
    <source>
        <dbReference type="ARBA" id="ARBA00053015"/>
    </source>
</evidence>
<dbReference type="EMBL" id="JAAVXB010000002">
    <property type="protein sequence ID" value="NKF21886.1"/>
    <property type="molecule type" value="Genomic_DNA"/>
</dbReference>
<evidence type="ECO:0000256" key="14">
    <source>
        <dbReference type="SAM" id="Coils"/>
    </source>
</evidence>
<evidence type="ECO:0000313" key="20">
    <source>
        <dbReference type="Proteomes" id="UP000653472"/>
    </source>
</evidence>
<evidence type="ECO:0000256" key="10">
    <source>
        <dbReference type="ARBA" id="ARBA00022989"/>
    </source>
</evidence>
<feature type="domain" description="AAA" evidence="17">
    <location>
        <begin position="563"/>
        <end position="676"/>
    </location>
</feature>
<dbReference type="CDD" id="cd05387">
    <property type="entry name" value="BY-kinase"/>
    <property type="match status" value="1"/>
</dbReference>
<keyword evidence="4" id="KW-0997">Cell inner membrane</keyword>
<dbReference type="Pfam" id="PF23607">
    <property type="entry name" value="WZC_N"/>
    <property type="match status" value="1"/>
</dbReference>
<evidence type="ECO:0000259" key="16">
    <source>
        <dbReference type="Pfam" id="PF02706"/>
    </source>
</evidence>
<dbReference type="RefSeq" id="WP_168147108.1">
    <property type="nucleotide sequence ID" value="NZ_JAAVXB010000002.1"/>
</dbReference>
<sequence>MNTDYRLSAIRTRSSSDDDTDEIDLTELLSLLWSGKHILAVAIAAACLAGVLYLIGAAPVFEADGLVQIEQDGGNAGIAPAMGAFGSMLGAPMETEAEIQILQSRMVLTKVIEQLKLQIDVQPHYFPFFGAFVARQRTDGDELEAPLFGLDSFAWGGERAVVTQFDVPADMKGASFTLRALGNDEFQLIGPDGEKVLLGKVGAAVQGRLNGELITLFVQELRANPGARFDLIHWRLQDVLKRLLNNIEISEQGKQSGMIGLDVEGPSPHYVSSIVQHIEDVYVRQNVEQHSAEAQQSLDFLKKQLPEVKGRVDAAQAKLNAYQMKKGSVNVTKETELVLQQSVDLETKRLELIGQREEALNRFTPEHPAVQALDAQIKSIEKEQANIKRRTEGLPSTQQEVLSLMRDLNVNTQLYTALLNSTQELQVTKAGTVGSARIIDYPLPPDQPAKPKPALVMAICAFLGAFLGCGYLLVRMAVSTGVSQPSEVEEALGLVTYAAIPYTDVQRRMGIGRRRTKGTGGILAALEPENVAIEALRSLRTSLQFALLEAQNNVLMFTGPTPGLGKSFVSINLGAILAMSGKRVVVIDGDLRRGYLHQYIGQEAVPGLSDYIASDASWDSLARSTTVDGLTIITNGTTPPNPSELLLHERFSELIERASNQFDIVIIDSPPVLPVTDASVIGRLAGSTLLVLKEGEHPMRVVEESTRRLVQAGVKIRGVVFNQVGARSGKAGYYGAAGDAYHSQYRSVAR</sequence>
<reference evidence="19" key="1">
    <citation type="submission" date="2020-03" db="EMBL/GenBank/DDBJ databases">
        <title>Solimonas marina sp. nov., isolated from deep seawater of the Pacific Ocean.</title>
        <authorList>
            <person name="Liu X."/>
            <person name="Lai Q."/>
            <person name="Sun F."/>
            <person name="Gai Y."/>
            <person name="Li G."/>
            <person name="Shao Z."/>
        </authorList>
    </citation>
    <scope>NUCLEOTIDE SEQUENCE</scope>
    <source>
        <strain evidence="19">C16B3</strain>
    </source>
</reference>
<dbReference type="GO" id="GO:0004715">
    <property type="term" value="F:non-membrane spanning protein tyrosine kinase activity"/>
    <property type="evidence" value="ECO:0007669"/>
    <property type="project" value="UniProtKB-EC"/>
</dbReference>
<feature type="transmembrane region" description="Helical" evidence="15">
    <location>
        <begin position="38"/>
        <end position="61"/>
    </location>
</feature>
<keyword evidence="9" id="KW-0067">ATP-binding</keyword>
<keyword evidence="20" id="KW-1185">Reference proteome</keyword>
<dbReference type="GO" id="GO:0005524">
    <property type="term" value="F:ATP binding"/>
    <property type="evidence" value="ECO:0007669"/>
    <property type="project" value="UniProtKB-KW"/>
</dbReference>
<evidence type="ECO:0000259" key="17">
    <source>
        <dbReference type="Pfam" id="PF13614"/>
    </source>
</evidence>
<feature type="coiled-coil region" evidence="14">
    <location>
        <begin position="284"/>
        <end position="318"/>
    </location>
</feature>
<comment type="catalytic activity">
    <reaction evidence="13">
        <text>L-tyrosyl-[protein] + ATP = O-phospho-L-tyrosyl-[protein] + ADP + H(+)</text>
        <dbReference type="Rhea" id="RHEA:10596"/>
        <dbReference type="Rhea" id="RHEA-COMP:10136"/>
        <dbReference type="Rhea" id="RHEA-COMP:20101"/>
        <dbReference type="ChEBI" id="CHEBI:15378"/>
        <dbReference type="ChEBI" id="CHEBI:30616"/>
        <dbReference type="ChEBI" id="CHEBI:46858"/>
        <dbReference type="ChEBI" id="CHEBI:61978"/>
        <dbReference type="ChEBI" id="CHEBI:456216"/>
    </reaction>
</comment>
<keyword evidence="3" id="KW-1003">Cell membrane</keyword>
<protein>
    <submittedName>
        <fullName evidence="19">Polysaccharide biosynthesis tyrosine autokinase</fullName>
        <ecNumber evidence="19">2.7.10.2</ecNumber>
    </submittedName>
</protein>
<evidence type="ECO:0000256" key="8">
    <source>
        <dbReference type="ARBA" id="ARBA00022777"/>
    </source>
</evidence>
<dbReference type="PANTHER" id="PTHR32309">
    <property type="entry name" value="TYROSINE-PROTEIN KINASE"/>
    <property type="match status" value="1"/>
</dbReference>
<keyword evidence="5 19" id="KW-0808">Transferase</keyword>
<keyword evidence="11 15" id="KW-0472">Membrane</keyword>
<name>A0A969WAF8_9GAMM</name>
<keyword evidence="7" id="KW-0547">Nucleotide-binding</keyword>
<dbReference type="InterPro" id="IPR025669">
    <property type="entry name" value="AAA_dom"/>
</dbReference>
<evidence type="ECO:0000256" key="5">
    <source>
        <dbReference type="ARBA" id="ARBA00022679"/>
    </source>
</evidence>
<dbReference type="Pfam" id="PF02706">
    <property type="entry name" value="Wzz"/>
    <property type="match status" value="1"/>
</dbReference>
<dbReference type="GO" id="GO:0005886">
    <property type="term" value="C:plasma membrane"/>
    <property type="evidence" value="ECO:0007669"/>
    <property type="project" value="UniProtKB-SubCell"/>
</dbReference>
<dbReference type="AlphaFoldDB" id="A0A969WAF8"/>
<keyword evidence="12" id="KW-0829">Tyrosine-protein kinase</keyword>
<evidence type="ECO:0000259" key="18">
    <source>
        <dbReference type="Pfam" id="PF13807"/>
    </source>
</evidence>
<evidence type="ECO:0000256" key="11">
    <source>
        <dbReference type="ARBA" id="ARBA00023136"/>
    </source>
</evidence>
<dbReference type="SUPFAM" id="SSF52540">
    <property type="entry name" value="P-loop containing nucleoside triphosphate hydrolases"/>
    <property type="match status" value="1"/>
</dbReference>
<dbReference type="Pfam" id="PF13614">
    <property type="entry name" value="AAA_31"/>
    <property type="match status" value="1"/>
</dbReference>
<keyword evidence="6 15" id="KW-0812">Transmembrane</keyword>
<dbReference type="InterPro" id="IPR050445">
    <property type="entry name" value="Bact_polysacc_biosynth/exp"/>
</dbReference>
<gene>
    <name evidence="19" type="ORF">G7Y82_06115</name>
</gene>
<evidence type="ECO:0000256" key="1">
    <source>
        <dbReference type="ARBA" id="ARBA00004429"/>
    </source>
</evidence>
<comment type="similarity">
    <text evidence="2">Belongs to the etk/wzc family.</text>
</comment>
<proteinExistence type="inferred from homology"/>
<dbReference type="NCBIfam" id="TIGR01007">
    <property type="entry name" value="eps_fam"/>
    <property type="match status" value="1"/>
</dbReference>
<dbReference type="InterPro" id="IPR005702">
    <property type="entry name" value="Wzc-like_C"/>
</dbReference>
<comment type="caution">
    <text evidence="19">The sequence shown here is derived from an EMBL/GenBank/DDBJ whole genome shotgun (WGS) entry which is preliminary data.</text>
</comment>
<comment type="subcellular location">
    <subcellularLocation>
        <location evidence="1">Cell inner membrane</location>
        <topology evidence="1">Multi-pass membrane protein</topology>
    </subcellularLocation>
</comment>
<dbReference type="PANTHER" id="PTHR32309:SF32">
    <property type="entry name" value="TYROSINE-PROTEIN KINASE ETK-RELATED"/>
    <property type="match status" value="1"/>
</dbReference>
<keyword evidence="8" id="KW-0418">Kinase</keyword>
<keyword evidence="14" id="KW-0175">Coiled coil</keyword>